<dbReference type="AlphaFoldDB" id="A0AAV4KFE2"/>
<reference evidence="2" key="3">
    <citation type="submission" date="2023-08" db="EMBL/GenBank/DDBJ databases">
        <authorList>
            <person name="Sun Q."/>
            <person name="Ohkuma M."/>
        </authorList>
    </citation>
    <scope>NUCLEOTIDE SEQUENCE</scope>
    <source>
        <strain evidence="2">JCM 4205</strain>
    </source>
</reference>
<dbReference type="PROSITE" id="PS50075">
    <property type="entry name" value="CARRIER"/>
    <property type="match status" value="1"/>
</dbReference>
<protein>
    <submittedName>
        <fullName evidence="3">Acyl carrier protein</fullName>
    </submittedName>
</protein>
<reference evidence="3 4" key="2">
    <citation type="submission" date="2017-09" db="EMBL/GenBank/DDBJ databases">
        <authorList>
            <person name="Lee N."/>
            <person name="Cho B.-K."/>
        </authorList>
    </citation>
    <scope>NUCLEOTIDE SEQUENCE [LARGE SCALE GENOMIC DNA]</scope>
    <source>
        <strain evidence="3 4">ATCC 19740</strain>
    </source>
</reference>
<dbReference type="Pfam" id="PF00550">
    <property type="entry name" value="PP-binding"/>
    <property type="match status" value="1"/>
</dbReference>
<dbReference type="EMBL" id="CP023693">
    <property type="protein sequence ID" value="QEV31686.1"/>
    <property type="molecule type" value="Genomic_DNA"/>
</dbReference>
<dbReference type="Proteomes" id="UP000326029">
    <property type="component" value="Chromosome"/>
</dbReference>
<dbReference type="Proteomes" id="UP000642014">
    <property type="component" value="Unassembled WGS sequence"/>
</dbReference>
<sequence length="80" mass="8545">MKNLGDFLLLVENEIGLSLTPATVGAGFDELPGWDSLHLLTLLTAIERETGQRVPMAQVLEASSLHDIFVLTAPARTAGT</sequence>
<evidence type="ECO:0000313" key="4">
    <source>
        <dbReference type="Proteomes" id="UP000326029"/>
    </source>
</evidence>
<name>A0AAV4KFE2_9ACTN</name>
<dbReference type="GeneID" id="95453228"/>
<dbReference type="InterPro" id="IPR036736">
    <property type="entry name" value="ACP-like_sf"/>
</dbReference>
<feature type="domain" description="Carrier" evidence="1">
    <location>
        <begin position="1"/>
        <end position="76"/>
    </location>
</feature>
<dbReference type="Gene3D" id="1.10.1200.10">
    <property type="entry name" value="ACP-like"/>
    <property type="match status" value="1"/>
</dbReference>
<evidence type="ECO:0000259" key="1">
    <source>
        <dbReference type="PROSITE" id="PS50075"/>
    </source>
</evidence>
<organism evidence="2 5">
    <name type="scientific">Streptomyces cinereoruber</name>
    <dbReference type="NCBI Taxonomy" id="67260"/>
    <lineage>
        <taxon>Bacteria</taxon>
        <taxon>Bacillati</taxon>
        <taxon>Actinomycetota</taxon>
        <taxon>Actinomycetes</taxon>
        <taxon>Kitasatosporales</taxon>
        <taxon>Streptomycetaceae</taxon>
        <taxon>Streptomyces</taxon>
    </lineage>
</organism>
<evidence type="ECO:0000313" key="2">
    <source>
        <dbReference type="EMBL" id="GGR21543.1"/>
    </source>
</evidence>
<dbReference type="SUPFAM" id="SSF47336">
    <property type="entry name" value="ACP-like"/>
    <property type="match status" value="1"/>
</dbReference>
<gene>
    <name evidence="3" type="ORF">CP977_05525</name>
    <name evidence="2" type="ORF">GCM10010497_24350</name>
</gene>
<proteinExistence type="predicted"/>
<accession>A0AAV4KFE2</accession>
<keyword evidence="4" id="KW-1185">Reference proteome</keyword>
<reference evidence="2 5" key="1">
    <citation type="journal article" date="2014" name="Int. J. Syst. Evol. Microbiol.">
        <title>Complete genome sequence of Corynebacterium casei LMG S-19264T (=DSM 44701T), isolated from a smear-ripened cheese.</title>
        <authorList>
            <consortium name="US DOE Joint Genome Institute (JGI-PGF)"/>
            <person name="Walter F."/>
            <person name="Albersmeier A."/>
            <person name="Kalinowski J."/>
            <person name="Ruckert C."/>
        </authorList>
    </citation>
    <scope>NUCLEOTIDE SEQUENCE [LARGE SCALE GENOMIC DNA]</scope>
    <source>
        <strain evidence="2 5">JCM 4205</strain>
    </source>
</reference>
<evidence type="ECO:0000313" key="5">
    <source>
        <dbReference type="Proteomes" id="UP000642014"/>
    </source>
</evidence>
<dbReference type="InterPro" id="IPR009081">
    <property type="entry name" value="PP-bd_ACP"/>
</dbReference>
<dbReference type="RefSeq" id="WP_062758140.1">
    <property type="nucleotide sequence ID" value="NZ_BMSJ01000004.1"/>
</dbReference>
<dbReference type="EMBL" id="BMSJ01000004">
    <property type="protein sequence ID" value="GGR21543.1"/>
    <property type="molecule type" value="Genomic_DNA"/>
</dbReference>
<evidence type="ECO:0000313" key="3">
    <source>
        <dbReference type="EMBL" id="QEV31686.1"/>
    </source>
</evidence>